<evidence type="ECO:0000259" key="1">
    <source>
        <dbReference type="Pfam" id="PF01717"/>
    </source>
</evidence>
<protein>
    <recommendedName>
        <fullName evidence="1">Cobalamin-independent methionine synthase MetE C-terminal/archaeal domain-containing protein</fullName>
    </recommendedName>
</protein>
<dbReference type="Pfam" id="PF01717">
    <property type="entry name" value="Meth_synt_2"/>
    <property type="match status" value="1"/>
</dbReference>
<dbReference type="AlphaFoldDB" id="A0A537JID8"/>
<dbReference type="Gene3D" id="3.20.20.210">
    <property type="match status" value="1"/>
</dbReference>
<gene>
    <name evidence="2" type="ORF">E6H03_03905</name>
</gene>
<dbReference type="GO" id="GO:0008270">
    <property type="term" value="F:zinc ion binding"/>
    <property type="evidence" value="ECO:0007669"/>
    <property type="project" value="InterPro"/>
</dbReference>
<sequence length="161" mass="18022">MGMEPQAALEEAIRADNACLEPARRAMATLAMHLCRGNNRSHWYAEGGYDPIAEKLFGTMRVDRFLLEYDDDRSGTFEPLRFVPRGTTVVLGLVSTKRPQLEAKADLIRRIEQASKVVPLGNLALSPQCGFASTMEGNLLTEDDQWAKLRLVAETAREVWK</sequence>
<dbReference type="PANTHER" id="PTHR43844:SF1">
    <property type="entry name" value="METHIONINE SYNTHASE"/>
    <property type="match status" value="1"/>
</dbReference>
<evidence type="ECO:0000313" key="2">
    <source>
        <dbReference type="EMBL" id="TMI83299.1"/>
    </source>
</evidence>
<dbReference type="InterPro" id="IPR002629">
    <property type="entry name" value="Met_Synth_C/arc"/>
</dbReference>
<dbReference type="SUPFAM" id="SSF51726">
    <property type="entry name" value="UROD/MetE-like"/>
    <property type="match status" value="1"/>
</dbReference>
<dbReference type="InterPro" id="IPR038071">
    <property type="entry name" value="UROD/MetE-like_sf"/>
</dbReference>
<accession>A0A537JID8</accession>
<dbReference type="Proteomes" id="UP000318093">
    <property type="component" value="Unassembled WGS sequence"/>
</dbReference>
<organism evidence="2 3">
    <name type="scientific">Candidatus Segetimicrobium genomatis</name>
    <dbReference type="NCBI Taxonomy" id="2569760"/>
    <lineage>
        <taxon>Bacteria</taxon>
        <taxon>Bacillati</taxon>
        <taxon>Candidatus Sysuimicrobiota</taxon>
        <taxon>Candidatus Sysuimicrobiia</taxon>
        <taxon>Candidatus Sysuimicrobiales</taxon>
        <taxon>Candidatus Segetimicrobiaceae</taxon>
        <taxon>Candidatus Segetimicrobium</taxon>
    </lineage>
</organism>
<dbReference type="GO" id="GO:0003871">
    <property type="term" value="F:5-methyltetrahydropteroyltriglutamate-homocysteine S-methyltransferase activity"/>
    <property type="evidence" value="ECO:0007669"/>
    <property type="project" value="InterPro"/>
</dbReference>
<comment type="caution">
    <text evidence="2">The sequence shown here is derived from an EMBL/GenBank/DDBJ whole genome shotgun (WGS) entry which is preliminary data.</text>
</comment>
<feature type="domain" description="Cobalamin-independent methionine synthase MetE C-terminal/archaeal" evidence="1">
    <location>
        <begin position="59"/>
        <end position="134"/>
    </location>
</feature>
<dbReference type="PANTHER" id="PTHR43844">
    <property type="entry name" value="METHIONINE SYNTHASE"/>
    <property type="match status" value="1"/>
</dbReference>
<reference evidence="2 3" key="1">
    <citation type="journal article" date="2019" name="Nat. Microbiol.">
        <title>Mediterranean grassland soil C-N compound turnover is dependent on rainfall and depth, and is mediated by genomically divergent microorganisms.</title>
        <authorList>
            <person name="Diamond S."/>
            <person name="Andeer P.F."/>
            <person name="Li Z."/>
            <person name="Crits-Christoph A."/>
            <person name="Burstein D."/>
            <person name="Anantharaman K."/>
            <person name="Lane K.R."/>
            <person name="Thomas B.C."/>
            <person name="Pan C."/>
            <person name="Northen T.R."/>
            <person name="Banfield J.F."/>
        </authorList>
    </citation>
    <scope>NUCLEOTIDE SEQUENCE [LARGE SCALE GENOMIC DNA]</scope>
    <source>
        <strain evidence="2">NP_6</strain>
    </source>
</reference>
<proteinExistence type="predicted"/>
<dbReference type="EMBL" id="VBAN01000116">
    <property type="protein sequence ID" value="TMI83299.1"/>
    <property type="molecule type" value="Genomic_DNA"/>
</dbReference>
<name>A0A537JID8_9BACT</name>
<evidence type="ECO:0000313" key="3">
    <source>
        <dbReference type="Proteomes" id="UP000318093"/>
    </source>
</evidence>
<dbReference type="GO" id="GO:0009086">
    <property type="term" value="P:methionine biosynthetic process"/>
    <property type="evidence" value="ECO:0007669"/>
    <property type="project" value="InterPro"/>
</dbReference>